<accession>A0ABP7EG81</accession>
<evidence type="ECO:0000313" key="3">
    <source>
        <dbReference type="EMBL" id="GAA3718088.1"/>
    </source>
</evidence>
<sequence length="110" mass="11201">MLAVLLLALAGCTVWVVRRRGAAVSEEALGFVVVGAAGLALVALAVLVLGALSTVPGRAEGLALLGLGAFVVYLLAAWVMTTWLERRPADHGPAGPTADRLPPPDPPTTP</sequence>
<reference evidence="4" key="1">
    <citation type="journal article" date="2019" name="Int. J. Syst. Evol. Microbiol.">
        <title>The Global Catalogue of Microorganisms (GCM) 10K type strain sequencing project: providing services to taxonomists for standard genome sequencing and annotation.</title>
        <authorList>
            <consortium name="The Broad Institute Genomics Platform"/>
            <consortium name="The Broad Institute Genome Sequencing Center for Infectious Disease"/>
            <person name="Wu L."/>
            <person name="Ma J."/>
        </authorList>
    </citation>
    <scope>NUCLEOTIDE SEQUENCE [LARGE SCALE GENOMIC DNA]</scope>
    <source>
        <strain evidence="4">JCM 16548</strain>
    </source>
</reference>
<feature type="transmembrane region" description="Helical" evidence="2">
    <location>
        <begin position="62"/>
        <end position="84"/>
    </location>
</feature>
<gene>
    <name evidence="3" type="ORF">GCM10022204_42540</name>
</gene>
<dbReference type="Proteomes" id="UP001500051">
    <property type="component" value="Unassembled WGS sequence"/>
</dbReference>
<keyword evidence="4" id="KW-1185">Reference proteome</keyword>
<evidence type="ECO:0008006" key="5">
    <source>
        <dbReference type="Google" id="ProtNLM"/>
    </source>
</evidence>
<feature type="transmembrane region" description="Helical" evidence="2">
    <location>
        <begin position="29"/>
        <end position="50"/>
    </location>
</feature>
<keyword evidence="2" id="KW-1133">Transmembrane helix</keyword>
<evidence type="ECO:0000256" key="1">
    <source>
        <dbReference type="SAM" id="MobiDB-lite"/>
    </source>
</evidence>
<evidence type="ECO:0000313" key="4">
    <source>
        <dbReference type="Proteomes" id="UP001500051"/>
    </source>
</evidence>
<proteinExistence type="predicted"/>
<protein>
    <recommendedName>
        <fullName evidence="5">Integral membrane protein</fullName>
    </recommendedName>
</protein>
<feature type="region of interest" description="Disordered" evidence="1">
    <location>
        <begin position="89"/>
        <end position="110"/>
    </location>
</feature>
<comment type="caution">
    <text evidence="3">The sequence shown here is derived from an EMBL/GenBank/DDBJ whole genome shotgun (WGS) entry which is preliminary data.</text>
</comment>
<organism evidence="3 4">
    <name type="scientific">Microlunatus aurantiacus</name>
    <dbReference type="NCBI Taxonomy" id="446786"/>
    <lineage>
        <taxon>Bacteria</taxon>
        <taxon>Bacillati</taxon>
        <taxon>Actinomycetota</taxon>
        <taxon>Actinomycetes</taxon>
        <taxon>Propionibacteriales</taxon>
        <taxon>Propionibacteriaceae</taxon>
        <taxon>Microlunatus</taxon>
    </lineage>
</organism>
<keyword evidence="2" id="KW-0472">Membrane</keyword>
<name>A0ABP7EG81_9ACTN</name>
<evidence type="ECO:0000256" key="2">
    <source>
        <dbReference type="SAM" id="Phobius"/>
    </source>
</evidence>
<feature type="compositionally biased region" description="Pro residues" evidence="1">
    <location>
        <begin position="101"/>
        <end position="110"/>
    </location>
</feature>
<dbReference type="RefSeq" id="WP_344814477.1">
    <property type="nucleotide sequence ID" value="NZ_BAAAYX010000026.1"/>
</dbReference>
<dbReference type="EMBL" id="BAAAYX010000026">
    <property type="protein sequence ID" value="GAA3718088.1"/>
    <property type="molecule type" value="Genomic_DNA"/>
</dbReference>
<keyword evidence="2" id="KW-0812">Transmembrane</keyword>